<gene>
    <name evidence="3" type="ORF">ONZ51_g7991</name>
</gene>
<accession>A0AAD7TQB4</accession>
<keyword evidence="2" id="KW-1133">Transmembrane helix</keyword>
<feature type="compositionally biased region" description="Low complexity" evidence="1">
    <location>
        <begin position="123"/>
        <end position="133"/>
    </location>
</feature>
<feature type="region of interest" description="Disordered" evidence="1">
    <location>
        <begin position="108"/>
        <end position="214"/>
    </location>
</feature>
<proteinExistence type="predicted"/>
<sequence>MPIMASKIPSGPETSSGCATASIAGATELQSSQPGSLPSVESSAQATASASTSITGHASLSPTHDSSTPTRLSTRPVATIGLAASGAVLFILAIILFFSLRRLKRIRASAKSSNVQKQEDEPSPSSTETPSSTQNTLEDGMKRPGTPWKAPIEWEVATRSQPQDILGSNRAMTPNPQGASLEPSSEERPLLRHSAASSSLVGSSMSEELEHGGSIPTLERHFALTTRPLRGSWGSGGDTVASDVDEPPVAETYDGCLRLSRAYQPSPSSYSTELVRHRDVASHTYELEVTGTAV</sequence>
<reference evidence="3" key="1">
    <citation type="submission" date="2022-11" db="EMBL/GenBank/DDBJ databases">
        <title>Genome Sequence of Cubamyces cubensis.</title>
        <authorList>
            <person name="Buettner E."/>
        </authorList>
    </citation>
    <scope>NUCLEOTIDE SEQUENCE</scope>
    <source>
        <strain evidence="3">MPL-01</strain>
    </source>
</reference>
<dbReference type="AlphaFoldDB" id="A0AAD7TQB4"/>
<evidence type="ECO:0000313" key="3">
    <source>
        <dbReference type="EMBL" id="KAJ8473248.1"/>
    </source>
</evidence>
<evidence type="ECO:0000256" key="2">
    <source>
        <dbReference type="SAM" id="Phobius"/>
    </source>
</evidence>
<dbReference type="EMBL" id="JAPEVG010000229">
    <property type="protein sequence ID" value="KAJ8473248.1"/>
    <property type="molecule type" value="Genomic_DNA"/>
</dbReference>
<feature type="transmembrane region" description="Helical" evidence="2">
    <location>
        <begin position="77"/>
        <end position="100"/>
    </location>
</feature>
<organism evidence="3 4">
    <name type="scientific">Trametes cubensis</name>
    <dbReference type="NCBI Taxonomy" id="1111947"/>
    <lineage>
        <taxon>Eukaryota</taxon>
        <taxon>Fungi</taxon>
        <taxon>Dikarya</taxon>
        <taxon>Basidiomycota</taxon>
        <taxon>Agaricomycotina</taxon>
        <taxon>Agaricomycetes</taxon>
        <taxon>Polyporales</taxon>
        <taxon>Polyporaceae</taxon>
        <taxon>Trametes</taxon>
    </lineage>
</organism>
<keyword evidence="2" id="KW-0812">Transmembrane</keyword>
<protein>
    <submittedName>
        <fullName evidence="3">Uncharacterized protein</fullName>
    </submittedName>
</protein>
<evidence type="ECO:0000313" key="4">
    <source>
        <dbReference type="Proteomes" id="UP001215151"/>
    </source>
</evidence>
<feature type="compositionally biased region" description="Low complexity" evidence="1">
    <location>
        <begin position="194"/>
        <end position="206"/>
    </location>
</feature>
<keyword evidence="2" id="KW-0472">Membrane</keyword>
<evidence type="ECO:0000256" key="1">
    <source>
        <dbReference type="SAM" id="MobiDB-lite"/>
    </source>
</evidence>
<comment type="caution">
    <text evidence="3">The sequence shown here is derived from an EMBL/GenBank/DDBJ whole genome shotgun (WGS) entry which is preliminary data.</text>
</comment>
<feature type="compositionally biased region" description="Low complexity" evidence="1">
    <location>
        <begin position="39"/>
        <end position="59"/>
    </location>
</feature>
<feature type="compositionally biased region" description="Polar residues" evidence="1">
    <location>
        <begin position="60"/>
        <end position="72"/>
    </location>
</feature>
<dbReference type="Proteomes" id="UP001215151">
    <property type="component" value="Unassembled WGS sequence"/>
</dbReference>
<feature type="region of interest" description="Disordered" evidence="1">
    <location>
        <begin position="29"/>
        <end position="72"/>
    </location>
</feature>
<keyword evidence="4" id="KW-1185">Reference proteome</keyword>
<name>A0AAD7TQB4_9APHY</name>